<evidence type="ECO:0000256" key="2">
    <source>
        <dbReference type="ARBA" id="ARBA00022722"/>
    </source>
</evidence>
<dbReference type="HOGENOM" id="CLU_118482_3_2_2"/>
<dbReference type="Gene3D" id="3.40.50.1010">
    <property type="entry name" value="5'-nuclease"/>
    <property type="match status" value="1"/>
</dbReference>
<dbReference type="InParanoid" id="A0A0F7IG79"/>
<evidence type="ECO:0000256" key="1">
    <source>
        <dbReference type="ARBA" id="ARBA00001946"/>
    </source>
</evidence>
<evidence type="ECO:0000256" key="5">
    <source>
        <dbReference type="ARBA" id="ARBA00022842"/>
    </source>
</evidence>
<dbReference type="PANTHER" id="PTHR33653:SF1">
    <property type="entry name" value="RIBONUCLEASE VAPC2"/>
    <property type="match status" value="1"/>
</dbReference>
<keyword evidence="4" id="KW-0378">Hydrolase</keyword>
<accession>A0A0F7IG79</accession>
<evidence type="ECO:0000256" key="3">
    <source>
        <dbReference type="ARBA" id="ARBA00022723"/>
    </source>
</evidence>
<dbReference type="EMBL" id="CP011267">
    <property type="protein sequence ID" value="AKG92209.1"/>
    <property type="molecule type" value="Genomic_DNA"/>
</dbReference>
<evidence type="ECO:0000256" key="4">
    <source>
        <dbReference type="ARBA" id="ARBA00022801"/>
    </source>
</evidence>
<keyword evidence="2" id="KW-0540">Nuclease</keyword>
<dbReference type="CDD" id="cd09881">
    <property type="entry name" value="PIN_VapC4-5_FitB-like"/>
    <property type="match status" value="1"/>
</dbReference>
<dbReference type="GO" id="GO:0016787">
    <property type="term" value="F:hydrolase activity"/>
    <property type="evidence" value="ECO:0007669"/>
    <property type="project" value="UniProtKB-KW"/>
</dbReference>
<evidence type="ECO:0000313" key="9">
    <source>
        <dbReference type="Proteomes" id="UP000034723"/>
    </source>
</evidence>
<comment type="similarity">
    <text evidence="6">Belongs to the PINc/VapC protein family.</text>
</comment>
<dbReference type="InterPro" id="IPR002716">
    <property type="entry name" value="PIN_dom"/>
</dbReference>
<reference evidence="8 9" key="1">
    <citation type="submission" date="2015-04" db="EMBL/GenBank/DDBJ databases">
        <title>The complete genome sequence of the hyperthermophilic, obligate iron-reducing archaeon Geoglobus ahangari strain 234T.</title>
        <authorList>
            <person name="Manzella M.P."/>
            <person name="Holmes D.E."/>
            <person name="Rocheleau J.M."/>
            <person name="Chung A."/>
            <person name="Reguera G."/>
            <person name="Kashefi K."/>
        </authorList>
    </citation>
    <scope>NUCLEOTIDE SEQUENCE [LARGE SCALE GENOMIC DNA]</scope>
    <source>
        <strain evidence="8 9">234</strain>
    </source>
</reference>
<dbReference type="SUPFAM" id="SSF88723">
    <property type="entry name" value="PIN domain-like"/>
    <property type="match status" value="1"/>
</dbReference>
<dbReference type="Proteomes" id="UP000034723">
    <property type="component" value="Chromosome"/>
</dbReference>
<dbReference type="InterPro" id="IPR050556">
    <property type="entry name" value="Type_II_TA_system_RNase"/>
</dbReference>
<dbReference type="GO" id="GO:0046872">
    <property type="term" value="F:metal ion binding"/>
    <property type="evidence" value="ECO:0007669"/>
    <property type="project" value="UniProtKB-KW"/>
</dbReference>
<dbReference type="GO" id="GO:0004518">
    <property type="term" value="F:nuclease activity"/>
    <property type="evidence" value="ECO:0007669"/>
    <property type="project" value="UniProtKB-KW"/>
</dbReference>
<evidence type="ECO:0000256" key="6">
    <source>
        <dbReference type="ARBA" id="ARBA00038093"/>
    </source>
</evidence>
<protein>
    <submittedName>
        <fullName evidence="8">Putative nucleic acid-binding protein, contains PIN domain</fullName>
    </submittedName>
</protein>
<feature type="domain" description="PIN" evidence="7">
    <location>
        <begin position="2"/>
        <end position="124"/>
    </location>
</feature>
<dbReference type="AlphaFoldDB" id="A0A0F7IG79"/>
<dbReference type="STRING" id="113653.GAH_00439"/>
<sequence>MVCLETDFLVALLRKDQSALDKLKSLVEGGERLSTTPVNAAELFKGVYMSKNVEDNLRKVRGLLARIDILEFNLVASDIYGRIVSELGRRGERVGEMDVLIASIALAHNERVLTRNTKHFGRIRELEVES</sequence>
<proteinExistence type="inferred from homology"/>
<dbReference type="PANTHER" id="PTHR33653">
    <property type="entry name" value="RIBONUCLEASE VAPC2"/>
    <property type="match status" value="1"/>
</dbReference>
<gene>
    <name evidence="8" type="ORF">GAH_00439</name>
</gene>
<dbReference type="KEGG" id="gah:GAH_00439"/>
<name>A0A0F7IG79_9EURY</name>
<keyword evidence="3" id="KW-0479">Metal-binding</keyword>
<organism evidence="8 9">
    <name type="scientific">Geoglobus ahangari</name>
    <dbReference type="NCBI Taxonomy" id="113653"/>
    <lineage>
        <taxon>Archaea</taxon>
        <taxon>Methanobacteriati</taxon>
        <taxon>Methanobacteriota</taxon>
        <taxon>Archaeoglobi</taxon>
        <taxon>Archaeoglobales</taxon>
        <taxon>Archaeoglobaceae</taxon>
        <taxon>Geoglobus</taxon>
    </lineage>
</organism>
<keyword evidence="5" id="KW-0460">Magnesium</keyword>
<evidence type="ECO:0000313" key="8">
    <source>
        <dbReference type="EMBL" id="AKG92209.1"/>
    </source>
</evidence>
<dbReference type="InterPro" id="IPR029060">
    <property type="entry name" value="PIN-like_dom_sf"/>
</dbReference>
<keyword evidence="9" id="KW-1185">Reference proteome</keyword>
<dbReference type="Pfam" id="PF01850">
    <property type="entry name" value="PIN"/>
    <property type="match status" value="1"/>
</dbReference>
<evidence type="ECO:0000259" key="7">
    <source>
        <dbReference type="Pfam" id="PF01850"/>
    </source>
</evidence>
<comment type="cofactor">
    <cofactor evidence="1">
        <name>Mg(2+)</name>
        <dbReference type="ChEBI" id="CHEBI:18420"/>
    </cofactor>
</comment>